<sequence length="65" mass="7279">MSDEDEANDEYLDNVRLRRHLAEETLDAYDEPDSTFASIDGLSDEYSGIRFSAGLDEGYGTQSQP</sequence>
<dbReference type="EMBL" id="JAVRRL010000089">
    <property type="protein sequence ID" value="KAK5108312.1"/>
    <property type="molecule type" value="Genomic_DNA"/>
</dbReference>
<accession>A0AAN7TAK7</accession>
<comment type="caution">
    <text evidence="1">The sequence shown here is derived from an EMBL/GenBank/DDBJ whole genome shotgun (WGS) entry which is preliminary data.</text>
</comment>
<name>A0AAN7TAK7_9PEZI</name>
<dbReference type="Proteomes" id="UP001310890">
    <property type="component" value="Unassembled WGS sequence"/>
</dbReference>
<proteinExistence type="predicted"/>
<organism evidence="1 2">
    <name type="scientific">Meristemomyces frigidus</name>
    <dbReference type="NCBI Taxonomy" id="1508187"/>
    <lineage>
        <taxon>Eukaryota</taxon>
        <taxon>Fungi</taxon>
        <taxon>Dikarya</taxon>
        <taxon>Ascomycota</taxon>
        <taxon>Pezizomycotina</taxon>
        <taxon>Dothideomycetes</taxon>
        <taxon>Dothideomycetidae</taxon>
        <taxon>Mycosphaerellales</taxon>
        <taxon>Teratosphaeriaceae</taxon>
        <taxon>Meristemomyces</taxon>
    </lineage>
</organism>
<protein>
    <submittedName>
        <fullName evidence="1">Uncharacterized protein</fullName>
    </submittedName>
</protein>
<reference evidence="1" key="1">
    <citation type="submission" date="2023-08" db="EMBL/GenBank/DDBJ databases">
        <title>Black Yeasts Isolated from many extreme environments.</title>
        <authorList>
            <person name="Coleine C."/>
            <person name="Stajich J.E."/>
            <person name="Selbmann L."/>
        </authorList>
    </citation>
    <scope>NUCLEOTIDE SEQUENCE</scope>
    <source>
        <strain evidence="1">CCFEE 5401</strain>
    </source>
</reference>
<gene>
    <name evidence="1" type="ORF">LTR62_008408</name>
</gene>
<evidence type="ECO:0000313" key="1">
    <source>
        <dbReference type="EMBL" id="KAK5108312.1"/>
    </source>
</evidence>
<dbReference type="AlphaFoldDB" id="A0AAN7TAK7"/>
<evidence type="ECO:0000313" key="2">
    <source>
        <dbReference type="Proteomes" id="UP001310890"/>
    </source>
</evidence>